<keyword evidence="1" id="KW-0732">Signal</keyword>
<dbReference type="GO" id="GO:0005829">
    <property type="term" value="C:cytosol"/>
    <property type="evidence" value="ECO:0007669"/>
    <property type="project" value="TreeGrafter"/>
</dbReference>
<reference evidence="2 3" key="1">
    <citation type="journal article" date="2013" name="Genome Announc.">
        <title>Draft Genome Sequence of the Methanotrophic Gammaproteobacterium Methyloglobulus morosus DSM 22980 Strain KoM1.</title>
        <authorList>
            <person name="Poehlein A."/>
            <person name="Deutzmann J.S."/>
            <person name="Daniel R."/>
            <person name="Simeonova D.D."/>
        </authorList>
    </citation>
    <scope>NUCLEOTIDE SEQUENCE [LARGE SCALE GENOMIC DNA]</scope>
    <source>
        <strain evidence="2 3">KoM1</strain>
    </source>
</reference>
<dbReference type="AlphaFoldDB" id="V5C6Y4"/>
<dbReference type="EMBL" id="AYLO01000052">
    <property type="protein sequence ID" value="ESS72513.1"/>
    <property type="molecule type" value="Genomic_DNA"/>
</dbReference>
<sequence>MKKILASSALSLVFLAPLSAYSEEIGCFTTTWKLVGSNDKICVQAFDDPKVKGVACHISQARTGGISGTLGVAEDPSRFSIACRQVGPISIDGKLPDEETAFSESTSLFFKETKVKRMFDAKRNTLVYVAISRKIIEGAPANSISTVPIMPWGGK</sequence>
<dbReference type="PANTHER" id="PTHR37952:SF2">
    <property type="entry name" value="PROTEIN CREA"/>
    <property type="match status" value="1"/>
</dbReference>
<protein>
    <submittedName>
        <fullName evidence="2">Protein CreA</fullName>
    </submittedName>
</protein>
<evidence type="ECO:0000313" key="2">
    <source>
        <dbReference type="EMBL" id="ESS72513.1"/>
    </source>
</evidence>
<feature type="chain" id="PRO_5004731793" evidence="1">
    <location>
        <begin position="23"/>
        <end position="155"/>
    </location>
</feature>
<proteinExistence type="predicted"/>
<keyword evidence="3" id="KW-1185">Reference proteome</keyword>
<accession>V5C6Y4</accession>
<dbReference type="STRING" id="1116472.MGMO_54c00020"/>
<dbReference type="Pfam" id="PF05981">
    <property type="entry name" value="CreA"/>
    <property type="match status" value="1"/>
</dbReference>
<dbReference type="InterPro" id="IPR010292">
    <property type="entry name" value="Uncharacterised_CreA"/>
</dbReference>
<dbReference type="PANTHER" id="PTHR37952">
    <property type="match status" value="1"/>
</dbReference>
<name>V5C6Y4_9GAMM</name>
<evidence type="ECO:0000313" key="3">
    <source>
        <dbReference type="Proteomes" id="UP000017842"/>
    </source>
</evidence>
<dbReference type="PATRIC" id="fig|1116472.3.peg.1659"/>
<feature type="signal peptide" evidence="1">
    <location>
        <begin position="1"/>
        <end position="22"/>
    </location>
</feature>
<evidence type="ECO:0000256" key="1">
    <source>
        <dbReference type="SAM" id="SignalP"/>
    </source>
</evidence>
<comment type="caution">
    <text evidence="2">The sequence shown here is derived from an EMBL/GenBank/DDBJ whole genome shotgun (WGS) entry which is preliminary data.</text>
</comment>
<gene>
    <name evidence="2" type="primary">creA</name>
    <name evidence="2" type="ORF">MGMO_54c00020</name>
</gene>
<dbReference type="Proteomes" id="UP000017842">
    <property type="component" value="Unassembled WGS sequence"/>
</dbReference>
<dbReference type="OrthoDB" id="9788409at2"/>
<dbReference type="PIRSF" id="PIRSF003174">
    <property type="entry name" value="CreA"/>
    <property type="match status" value="1"/>
</dbReference>
<organism evidence="2 3">
    <name type="scientific">Methyloglobulus morosus KoM1</name>
    <dbReference type="NCBI Taxonomy" id="1116472"/>
    <lineage>
        <taxon>Bacteria</taxon>
        <taxon>Pseudomonadati</taxon>
        <taxon>Pseudomonadota</taxon>
        <taxon>Gammaproteobacteria</taxon>
        <taxon>Methylococcales</taxon>
        <taxon>Methylococcaceae</taxon>
        <taxon>Methyloglobulus</taxon>
    </lineage>
</organism>
<dbReference type="RefSeq" id="WP_023494445.1">
    <property type="nucleotide sequence ID" value="NZ_AYLO01000052.1"/>
</dbReference>
<dbReference type="eggNOG" id="COG3045">
    <property type="taxonomic scope" value="Bacteria"/>
</dbReference>